<feature type="transmembrane region" description="Helical" evidence="8">
    <location>
        <begin position="271"/>
        <end position="290"/>
    </location>
</feature>
<evidence type="ECO:0000313" key="10">
    <source>
        <dbReference type="EMBL" id="VEL12543.1"/>
    </source>
</evidence>
<dbReference type="PANTHER" id="PTHR45695">
    <property type="entry name" value="LEUCOKININ RECEPTOR-RELATED"/>
    <property type="match status" value="1"/>
</dbReference>
<evidence type="ECO:0000256" key="2">
    <source>
        <dbReference type="ARBA" id="ARBA00022692"/>
    </source>
</evidence>
<dbReference type="GO" id="GO:0004930">
    <property type="term" value="F:G protein-coupled receptor activity"/>
    <property type="evidence" value="ECO:0007669"/>
    <property type="project" value="UniProtKB-KW"/>
</dbReference>
<keyword evidence="6" id="KW-0675">Receptor</keyword>
<organism evidence="10 11">
    <name type="scientific">Protopolystoma xenopodis</name>
    <dbReference type="NCBI Taxonomy" id="117903"/>
    <lineage>
        <taxon>Eukaryota</taxon>
        <taxon>Metazoa</taxon>
        <taxon>Spiralia</taxon>
        <taxon>Lophotrochozoa</taxon>
        <taxon>Platyhelminthes</taxon>
        <taxon>Monogenea</taxon>
        <taxon>Polyopisthocotylea</taxon>
        <taxon>Polystomatidea</taxon>
        <taxon>Polystomatidae</taxon>
        <taxon>Protopolystoma</taxon>
    </lineage>
</organism>
<dbReference type="Proteomes" id="UP000784294">
    <property type="component" value="Unassembled WGS sequence"/>
</dbReference>
<dbReference type="EMBL" id="CAAALY010015062">
    <property type="protein sequence ID" value="VEL12543.1"/>
    <property type="molecule type" value="Genomic_DNA"/>
</dbReference>
<feature type="transmembrane region" description="Helical" evidence="8">
    <location>
        <begin position="106"/>
        <end position="127"/>
    </location>
</feature>
<keyword evidence="5 8" id="KW-0472">Membrane</keyword>
<gene>
    <name evidence="10" type="ORF">PXEA_LOCUS5983</name>
</gene>
<evidence type="ECO:0000256" key="4">
    <source>
        <dbReference type="ARBA" id="ARBA00023040"/>
    </source>
</evidence>
<dbReference type="Gene3D" id="1.20.1070.10">
    <property type="entry name" value="Rhodopsin 7-helix transmembrane proteins"/>
    <property type="match status" value="1"/>
</dbReference>
<dbReference type="GO" id="GO:0005886">
    <property type="term" value="C:plasma membrane"/>
    <property type="evidence" value="ECO:0007669"/>
    <property type="project" value="TreeGrafter"/>
</dbReference>
<dbReference type="PANTHER" id="PTHR45695:SF22">
    <property type="entry name" value="G-PROTEIN COUPLED RECEPTORS FAMILY 1 PROFILE DOMAIN-CONTAINING PROTEIN"/>
    <property type="match status" value="1"/>
</dbReference>
<keyword evidence="11" id="KW-1185">Reference proteome</keyword>
<evidence type="ECO:0000259" key="9">
    <source>
        <dbReference type="PROSITE" id="PS50262"/>
    </source>
</evidence>
<dbReference type="Pfam" id="PF00001">
    <property type="entry name" value="7tm_1"/>
    <property type="match status" value="1"/>
</dbReference>
<accession>A0A448WIC4</accession>
<keyword evidence="3 8" id="KW-1133">Transmembrane helix</keyword>
<dbReference type="SUPFAM" id="SSF81321">
    <property type="entry name" value="Family A G protein-coupled receptor-like"/>
    <property type="match status" value="1"/>
</dbReference>
<reference evidence="10" key="1">
    <citation type="submission" date="2018-11" db="EMBL/GenBank/DDBJ databases">
        <authorList>
            <consortium name="Pathogen Informatics"/>
        </authorList>
    </citation>
    <scope>NUCLEOTIDE SEQUENCE</scope>
</reference>
<evidence type="ECO:0000256" key="5">
    <source>
        <dbReference type="ARBA" id="ARBA00023136"/>
    </source>
</evidence>
<dbReference type="OrthoDB" id="10053194at2759"/>
<sequence length="320" mass="35386">MNTSVGYIGCYGAGEECDINRSNVLDLLHVKIAITLPYLPLLVLAVGGNLLVCKTILSRMRPSVTHFFLLNLSLTDILSTFAVIPMTALADLWFVDWPFGDFMCRLVPFIQCLTIQSTSLTYVIISCDRFALVFRPLRWRRKLSLSRGRLVIMLVWLLAAFQGIPLFLVNELVISEIGEANELEDKNNRAEKNPIGIGNYTSLKLNGSVEALCFSNLASKDLVYSNPNSASVGSRSAEASSQASGTRVHCQETWTPRAGTAYGVTLMTLQYVLPLCLIISSYAAIVWRLWGQSAPGECDVVRDKRIARSRRKVCKGQPAS</sequence>
<comment type="subcellular location">
    <subcellularLocation>
        <location evidence="1">Membrane</location>
        <topology evidence="1">Multi-pass membrane protein</topology>
    </subcellularLocation>
</comment>
<name>A0A448WIC4_9PLAT</name>
<keyword evidence="2 8" id="KW-0812">Transmembrane</keyword>
<evidence type="ECO:0000256" key="3">
    <source>
        <dbReference type="ARBA" id="ARBA00022989"/>
    </source>
</evidence>
<evidence type="ECO:0000256" key="8">
    <source>
        <dbReference type="SAM" id="Phobius"/>
    </source>
</evidence>
<feature type="transmembrane region" description="Helical" evidence="8">
    <location>
        <begin position="148"/>
        <end position="168"/>
    </location>
</feature>
<evidence type="ECO:0000256" key="1">
    <source>
        <dbReference type="ARBA" id="ARBA00004141"/>
    </source>
</evidence>
<protein>
    <recommendedName>
        <fullName evidence="9">G-protein coupled receptors family 1 profile domain-containing protein</fullName>
    </recommendedName>
</protein>
<feature type="transmembrane region" description="Helical" evidence="8">
    <location>
        <begin position="64"/>
        <end position="86"/>
    </location>
</feature>
<dbReference type="InterPro" id="IPR017452">
    <property type="entry name" value="GPCR_Rhodpsn_7TM"/>
</dbReference>
<evidence type="ECO:0000313" key="11">
    <source>
        <dbReference type="Proteomes" id="UP000784294"/>
    </source>
</evidence>
<evidence type="ECO:0000256" key="7">
    <source>
        <dbReference type="ARBA" id="ARBA00023224"/>
    </source>
</evidence>
<dbReference type="AlphaFoldDB" id="A0A448WIC4"/>
<keyword evidence="7" id="KW-0807">Transducer</keyword>
<comment type="caution">
    <text evidence="10">The sequence shown here is derived from an EMBL/GenBank/DDBJ whole genome shotgun (WGS) entry which is preliminary data.</text>
</comment>
<dbReference type="InterPro" id="IPR000276">
    <property type="entry name" value="GPCR_Rhodpsn"/>
</dbReference>
<feature type="domain" description="G-protein coupled receptors family 1 profile" evidence="9">
    <location>
        <begin position="48"/>
        <end position="320"/>
    </location>
</feature>
<evidence type="ECO:0000256" key="6">
    <source>
        <dbReference type="ARBA" id="ARBA00023170"/>
    </source>
</evidence>
<proteinExistence type="predicted"/>
<feature type="transmembrane region" description="Helical" evidence="8">
    <location>
        <begin position="32"/>
        <end position="52"/>
    </location>
</feature>
<dbReference type="PROSITE" id="PS50262">
    <property type="entry name" value="G_PROTEIN_RECEP_F1_2"/>
    <property type="match status" value="1"/>
</dbReference>
<keyword evidence="4" id="KW-0297">G-protein coupled receptor</keyword>
<dbReference type="PRINTS" id="PR00237">
    <property type="entry name" value="GPCRRHODOPSN"/>
</dbReference>